<dbReference type="Pfam" id="PF04464">
    <property type="entry name" value="Glyphos_transf"/>
    <property type="match status" value="1"/>
</dbReference>
<protein>
    <submittedName>
        <fullName evidence="8">CDP-glycerol glycerophosphotransferase family protein</fullName>
    </submittedName>
</protein>
<dbReference type="Gene3D" id="3.40.50.12580">
    <property type="match status" value="1"/>
</dbReference>
<dbReference type="Gene3D" id="3.40.50.11820">
    <property type="match status" value="1"/>
</dbReference>
<keyword evidence="3" id="KW-1003">Cell membrane</keyword>
<evidence type="ECO:0000256" key="4">
    <source>
        <dbReference type="ARBA" id="ARBA00022679"/>
    </source>
</evidence>
<dbReference type="CDD" id="cd00761">
    <property type="entry name" value="Glyco_tranf_GTA_type"/>
    <property type="match status" value="1"/>
</dbReference>
<sequence>MTEATPDTVTTPDGGRPLFSIVSAVYNVSRYLAEYVDSIEAQTFDLSRLQVVLVDDGSTDDSREVLEAWAARAACEVVVLHQENAGQAAARNAGLERATGEWVTFIDPDDTVNEGFLSSMAAFVAAHPEVQFLSANVVLRHEGTGELGKHPRWKMYTDDRLVDLDVATSFIPGSSTTSIMRREVIGDLRFNAGLRPNFEDGDFAVRYLLRAPSRQTGFVGSAKYFYRKRADQSSTLQTGISAVGRYSTVPREGYLALLHHAREQSGEIPMWVQHVMLYELSWYFSSEDAMANSASAIEGELAASFRATLGEIAELLSPDVVDSFSIRKLQPHWRDILLHGLRGTSWHTPYAVIDQFDRTKKLVRVLYRYIGEPPAEKVTLRGRATPPVFAKVRAIDFFGDTLMWERILWVDARGTLEVRLDGARVELLGGWTGVRTRALGARAIANRFRRPGRRRKEALARLKVDPVRVLAARGPARKQFTDAWVLMDRIHDANDSGEILYRWLRDNRPDVNAWFALEKDTPDWKRLQADGYGSHLVAHGSLRWKLLMINAAHLISSHIDAPVQRPPAILQHVQPKWKFTFLQHGVIKDDLSKWLNPKQMDVFVTSTPGEYESIAGDGSPYVFTAKEVAMTGLPRFDRLHEKAQRITGDACDLILVAPTWRNWLVPPLKAGSQRRVIDSHFFETEYARAWTAFLRSPELTELAARTGRTVAFLPHPNIQPVLAKMDLPDSVLRLSFDGADVQEYFARSAVMVTDYSSMAFNAAYMDRPVVYFQFDAQRVMAGGHVGRAGYFQYPRDGFGPVVDDVEAAVAAVADIAENGYAARPEFQARIDATFPLRDGQCCARVTAAVEALDRPLAR</sequence>
<evidence type="ECO:0000256" key="5">
    <source>
        <dbReference type="ARBA" id="ARBA00022944"/>
    </source>
</evidence>
<proteinExistence type="inferred from homology"/>
<dbReference type="InterPro" id="IPR007554">
    <property type="entry name" value="Glycerophosphate_synth"/>
</dbReference>
<evidence type="ECO:0000313" key="9">
    <source>
        <dbReference type="Proteomes" id="UP001500427"/>
    </source>
</evidence>
<keyword evidence="6" id="KW-0472">Membrane</keyword>
<dbReference type="Gene3D" id="3.90.550.10">
    <property type="entry name" value="Spore Coat Polysaccharide Biosynthesis Protein SpsA, Chain A"/>
    <property type="match status" value="1"/>
</dbReference>
<dbReference type="InterPro" id="IPR050834">
    <property type="entry name" value="Glycosyltransf_2"/>
</dbReference>
<keyword evidence="9" id="KW-1185">Reference proteome</keyword>
<dbReference type="InterPro" id="IPR029044">
    <property type="entry name" value="Nucleotide-diphossugar_trans"/>
</dbReference>
<feature type="domain" description="Glycosyltransferase 2-like" evidence="7">
    <location>
        <begin position="20"/>
        <end position="185"/>
    </location>
</feature>
<reference evidence="9" key="1">
    <citation type="journal article" date="2019" name="Int. J. Syst. Evol. Microbiol.">
        <title>The Global Catalogue of Microorganisms (GCM) 10K type strain sequencing project: providing services to taxonomists for standard genome sequencing and annotation.</title>
        <authorList>
            <consortium name="The Broad Institute Genomics Platform"/>
            <consortium name="The Broad Institute Genome Sequencing Center for Infectious Disease"/>
            <person name="Wu L."/>
            <person name="Ma J."/>
        </authorList>
    </citation>
    <scope>NUCLEOTIDE SEQUENCE [LARGE SCALE GENOMIC DNA]</scope>
    <source>
        <strain evidence="9">JCM 17687</strain>
    </source>
</reference>
<keyword evidence="4" id="KW-0808">Transferase</keyword>
<dbReference type="EMBL" id="BAABIW010000009">
    <property type="protein sequence ID" value="GAA5022405.1"/>
    <property type="molecule type" value="Genomic_DNA"/>
</dbReference>
<gene>
    <name evidence="8" type="ORF">GCM10023258_12640</name>
</gene>
<dbReference type="SUPFAM" id="SSF53448">
    <property type="entry name" value="Nucleotide-diphospho-sugar transferases"/>
    <property type="match status" value="1"/>
</dbReference>
<evidence type="ECO:0000256" key="2">
    <source>
        <dbReference type="ARBA" id="ARBA00010488"/>
    </source>
</evidence>
<dbReference type="Pfam" id="PF00535">
    <property type="entry name" value="Glycos_transf_2"/>
    <property type="match status" value="1"/>
</dbReference>
<dbReference type="Proteomes" id="UP001500427">
    <property type="component" value="Unassembled WGS sequence"/>
</dbReference>
<evidence type="ECO:0000256" key="6">
    <source>
        <dbReference type="ARBA" id="ARBA00023136"/>
    </source>
</evidence>
<dbReference type="PANTHER" id="PTHR43685:SF2">
    <property type="entry name" value="GLYCOSYLTRANSFERASE 2-LIKE DOMAIN-CONTAINING PROTEIN"/>
    <property type="match status" value="1"/>
</dbReference>
<comment type="similarity">
    <text evidence="2">Belongs to the CDP-glycerol glycerophosphotransferase family.</text>
</comment>
<dbReference type="RefSeq" id="WP_345506602.1">
    <property type="nucleotide sequence ID" value="NZ_BAABIW010000009.1"/>
</dbReference>
<dbReference type="PANTHER" id="PTHR43685">
    <property type="entry name" value="GLYCOSYLTRANSFERASE"/>
    <property type="match status" value="1"/>
</dbReference>
<comment type="caution">
    <text evidence="8">The sequence shown here is derived from an EMBL/GenBank/DDBJ whole genome shotgun (WGS) entry which is preliminary data.</text>
</comment>
<keyword evidence="5" id="KW-0777">Teichoic acid biosynthesis</keyword>
<dbReference type="InterPro" id="IPR043148">
    <property type="entry name" value="TagF_C"/>
</dbReference>
<organism evidence="8 9">
    <name type="scientific">Terrabacter aeriphilus</name>
    <dbReference type="NCBI Taxonomy" id="515662"/>
    <lineage>
        <taxon>Bacteria</taxon>
        <taxon>Bacillati</taxon>
        <taxon>Actinomycetota</taxon>
        <taxon>Actinomycetes</taxon>
        <taxon>Micrococcales</taxon>
        <taxon>Intrasporangiaceae</taxon>
        <taxon>Terrabacter</taxon>
    </lineage>
</organism>
<dbReference type="InterPro" id="IPR043149">
    <property type="entry name" value="TagF_N"/>
</dbReference>
<evidence type="ECO:0000256" key="1">
    <source>
        <dbReference type="ARBA" id="ARBA00004202"/>
    </source>
</evidence>
<comment type="subcellular location">
    <subcellularLocation>
        <location evidence="1">Cell membrane</location>
        <topology evidence="1">Peripheral membrane protein</topology>
    </subcellularLocation>
</comment>
<name>A0ABP9J6P4_9MICO</name>
<evidence type="ECO:0000259" key="7">
    <source>
        <dbReference type="Pfam" id="PF00535"/>
    </source>
</evidence>
<evidence type="ECO:0000313" key="8">
    <source>
        <dbReference type="EMBL" id="GAA5022405.1"/>
    </source>
</evidence>
<evidence type="ECO:0000256" key="3">
    <source>
        <dbReference type="ARBA" id="ARBA00022475"/>
    </source>
</evidence>
<dbReference type="SUPFAM" id="SSF53756">
    <property type="entry name" value="UDP-Glycosyltransferase/glycogen phosphorylase"/>
    <property type="match status" value="1"/>
</dbReference>
<dbReference type="InterPro" id="IPR001173">
    <property type="entry name" value="Glyco_trans_2-like"/>
</dbReference>
<accession>A0ABP9J6P4</accession>